<feature type="domain" description="Methyltransferase" evidence="2">
    <location>
        <begin position="42"/>
        <end position="136"/>
    </location>
</feature>
<keyword evidence="3" id="KW-0489">Methyltransferase</keyword>
<dbReference type="EMBL" id="NGFP01000052">
    <property type="protein sequence ID" value="OUC96723.1"/>
    <property type="molecule type" value="Genomic_DNA"/>
</dbReference>
<dbReference type="RefSeq" id="WP_086571986.1">
    <property type="nucleotide sequence ID" value="NZ_NGFP01000052.1"/>
</dbReference>
<protein>
    <submittedName>
        <fullName evidence="3">SAM-dependent methyltransferase</fullName>
    </submittedName>
</protein>
<evidence type="ECO:0000313" key="4">
    <source>
        <dbReference type="Proteomes" id="UP000194761"/>
    </source>
</evidence>
<reference evidence="3 4" key="1">
    <citation type="submission" date="2017-05" db="EMBL/GenBank/DDBJ databases">
        <title>Biotechnological potential of actinobacteria isolated from South African environments.</title>
        <authorList>
            <person name="Le Roes-Hill M."/>
            <person name="Prins A."/>
            <person name="Durrell K.A."/>
        </authorList>
    </citation>
    <scope>NUCLEOTIDE SEQUENCE [LARGE SCALE GENOMIC DNA]</scope>
    <source>
        <strain evidence="3">M26</strain>
    </source>
</reference>
<organism evidence="3 4">
    <name type="scientific">Streptosporangium minutum</name>
    <dbReference type="NCBI Taxonomy" id="569862"/>
    <lineage>
        <taxon>Bacteria</taxon>
        <taxon>Bacillati</taxon>
        <taxon>Actinomycetota</taxon>
        <taxon>Actinomycetes</taxon>
        <taxon>Streptosporangiales</taxon>
        <taxon>Streptosporangiaceae</taxon>
        <taxon>Streptosporangium</taxon>
    </lineage>
</organism>
<dbReference type="GO" id="GO:0008168">
    <property type="term" value="F:methyltransferase activity"/>
    <property type="evidence" value="ECO:0007669"/>
    <property type="project" value="UniProtKB-KW"/>
</dbReference>
<evidence type="ECO:0000256" key="1">
    <source>
        <dbReference type="ARBA" id="ARBA00022679"/>
    </source>
</evidence>
<keyword evidence="1 3" id="KW-0808">Transferase</keyword>
<dbReference type="Gene3D" id="3.40.50.150">
    <property type="entry name" value="Vaccinia Virus protein VP39"/>
    <property type="match status" value="1"/>
</dbReference>
<proteinExistence type="predicted"/>
<dbReference type="GO" id="GO:0032259">
    <property type="term" value="P:methylation"/>
    <property type="evidence" value="ECO:0007669"/>
    <property type="project" value="UniProtKB-KW"/>
</dbReference>
<accession>A0A243RP39</accession>
<dbReference type="Pfam" id="PF13649">
    <property type="entry name" value="Methyltransf_25"/>
    <property type="match status" value="1"/>
</dbReference>
<keyword evidence="4" id="KW-1185">Reference proteome</keyword>
<evidence type="ECO:0000259" key="2">
    <source>
        <dbReference type="Pfam" id="PF13649"/>
    </source>
</evidence>
<sequence length="223" mass="23991">MSEEFGEAYWEERYRGHAAVHSGRPNPQLVAEAGDLAPGTALDAGCGEGADAIWLASRGWRVTAVDIATTALRRAREHAEALGADVAGRIDWAQVDLTGWTPAEEHFDLVCAHYVHPAASREALLRRLAASVAPGGTLLIVDHHPSHPQTATAHASAPKVHVTAEELAAGLDPDRWDIAVAEARTHTVTGPHGREITLHDAVLRARRIAVTLRPPARWSERPS</sequence>
<name>A0A243RP39_9ACTN</name>
<evidence type="ECO:0000313" key="3">
    <source>
        <dbReference type="EMBL" id="OUC96723.1"/>
    </source>
</evidence>
<dbReference type="PANTHER" id="PTHR43861:SF3">
    <property type="entry name" value="PUTATIVE (AFU_ORTHOLOGUE AFUA_2G14390)-RELATED"/>
    <property type="match status" value="1"/>
</dbReference>
<dbReference type="InterPro" id="IPR041698">
    <property type="entry name" value="Methyltransf_25"/>
</dbReference>
<dbReference type="AlphaFoldDB" id="A0A243RP39"/>
<dbReference type="CDD" id="cd02440">
    <property type="entry name" value="AdoMet_MTases"/>
    <property type="match status" value="1"/>
</dbReference>
<gene>
    <name evidence="3" type="ORF">CA984_13850</name>
</gene>
<comment type="caution">
    <text evidence="3">The sequence shown here is derived from an EMBL/GenBank/DDBJ whole genome shotgun (WGS) entry which is preliminary data.</text>
</comment>
<dbReference type="PANTHER" id="PTHR43861">
    <property type="entry name" value="TRANS-ACONITATE 2-METHYLTRANSFERASE-RELATED"/>
    <property type="match status" value="1"/>
</dbReference>
<dbReference type="SUPFAM" id="SSF53335">
    <property type="entry name" value="S-adenosyl-L-methionine-dependent methyltransferases"/>
    <property type="match status" value="1"/>
</dbReference>
<dbReference type="InterPro" id="IPR029063">
    <property type="entry name" value="SAM-dependent_MTases_sf"/>
</dbReference>
<dbReference type="Proteomes" id="UP000194761">
    <property type="component" value="Unassembled WGS sequence"/>
</dbReference>